<dbReference type="Proteomes" id="UP000190973">
    <property type="component" value="Unassembled WGS sequence"/>
</dbReference>
<name>A0A1S8SKQ6_CLOBE</name>
<keyword evidence="5" id="KW-0732">Signal</keyword>
<dbReference type="SUPFAM" id="SSF53822">
    <property type="entry name" value="Periplasmic binding protein-like I"/>
    <property type="match status" value="1"/>
</dbReference>
<dbReference type="EMBL" id="LZZI01000001">
    <property type="protein sequence ID" value="OOM66110.1"/>
    <property type="molecule type" value="Genomic_DNA"/>
</dbReference>
<reference evidence="12 13" key="1">
    <citation type="submission" date="2016-05" db="EMBL/GenBank/DDBJ databases">
        <title>Microbial solvent formation.</title>
        <authorList>
            <person name="Poehlein A."/>
            <person name="Montoya Solano J.D."/>
            <person name="Flitsch S."/>
            <person name="Krabben P."/>
            <person name="Duerre P."/>
            <person name="Daniel R."/>
        </authorList>
    </citation>
    <scope>NUCLEOTIDE SEQUENCE [LARGE SCALE GENOMIC DNA]</scope>
    <source>
        <strain evidence="12 13">DSM 53</strain>
    </source>
</reference>
<dbReference type="PANTHER" id="PTHR30036">
    <property type="entry name" value="D-XYLOSE-BINDING PERIPLASMIC PROTEIN"/>
    <property type="match status" value="1"/>
</dbReference>
<dbReference type="RefSeq" id="WP_077837004.1">
    <property type="nucleotide sequence ID" value="NZ_JABTAE010000001.1"/>
</dbReference>
<dbReference type="InterPro" id="IPR050555">
    <property type="entry name" value="Bact_Solute-Bind_Prot2"/>
</dbReference>
<dbReference type="AlphaFoldDB" id="A0A1S8SKQ6"/>
<evidence type="ECO:0000256" key="6">
    <source>
        <dbReference type="ARBA" id="ARBA00022764"/>
    </source>
</evidence>
<evidence type="ECO:0000256" key="8">
    <source>
        <dbReference type="ARBA" id="ARBA00034323"/>
    </source>
</evidence>
<evidence type="ECO:0000259" key="11">
    <source>
        <dbReference type="Pfam" id="PF13407"/>
    </source>
</evidence>
<accession>A0A1S8SKQ6</accession>
<dbReference type="PANTHER" id="PTHR30036:SF2">
    <property type="entry name" value="D-GALACTOSE_METHYL-GALACTOSIDE BINDING PERIPLASMIC PROTEIN MGLB"/>
    <property type="match status" value="1"/>
</dbReference>
<keyword evidence="10" id="KW-1133">Transmembrane helix</keyword>
<dbReference type="InterPro" id="IPR025997">
    <property type="entry name" value="SBP_2_dom"/>
</dbReference>
<keyword evidence="10" id="KW-0812">Transmembrane</keyword>
<keyword evidence="2" id="KW-0813">Transport</keyword>
<keyword evidence="3" id="KW-0762">Sugar transport</keyword>
<protein>
    <recommendedName>
        <fullName evidence="9">D-galactose/methyl-galactoside binding periplasmic protein MglB</fullName>
    </recommendedName>
</protein>
<keyword evidence="10" id="KW-0472">Membrane</keyword>
<dbReference type="CDD" id="cd01539">
    <property type="entry name" value="PBP1_GGBP"/>
    <property type="match status" value="1"/>
</dbReference>
<keyword evidence="4" id="KW-0479">Metal-binding</keyword>
<proteinExistence type="predicted"/>
<evidence type="ECO:0000313" key="12">
    <source>
        <dbReference type="EMBL" id="OOM66110.1"/>
    </source>
</evidence>
<dbReference type="InterPro" id="IPR028082">
    <property type="entry name" value="Peripla_BP_I"/>
</dbReference>
<comment type="subunit">
    <text evidence="8">The ABC transporter complex is composed of one ATP-binding protein (MglA), two transmembrane proteins (MglC) and a solute-binding protein (MglB).</text>
</comment>
<dbReference type="InterPro" id="IPR044085">
    <property type="entry name" value="MglB-like_PBP1"/>
</dbReference>
<dbReference type="Pfam" id="PF13407">
    <property type="entry name" value="Peripla_BP_4"/>
    <property type="match status" value="1"/>
</dbReference>
<comment type="subcellular location">
    <subcellularLocation>
        <location evidence="1">Cell envelope</location>
    </subcellularLocation>
</comment>
<evidence type="ECO:0000256" key="10">
    <source>
        <dbReference type="SAM" id="Phobius"/>
    </source>
</evidence>
<organism evidence="12 13">
    <name type="scientific">Clostridium beijerinckii</name>
    <name type="common">Clostridium MP</name>
    <dbReference type="NCBI Taxonomy" id="1520"/>
    <lineage>
        <taxon>Bacteria</taxon>
        <taxon>Bacillati</taxon>
        <taxon>Bacillota</taxon>
        <taxon>Clostridia</taxon>
        <taxon>Eubacteriales</taxon>
        <taxon>Clostridiaceae</taxon>
        <taxon>Clostridium</taxon>
    </lineage>
</organism>
<evidence type="ECO:0000256" key="3">
    <source>
        <dbReference type="ARBA" id="ARBA00022597"/>
    </source>
</evidence>
<feature type="domain" description="Periplasmic binding protein" evidence="11">
    <location>
        <begin position="46"/>
        <end position="323"/>
    </location>
</feature>
<comment type="caution">
    <text evidence="12">The sequence shown here is derived from an EMBL/GenBank/DDBJ whole genome shotgun (WGS) entry which is preliminary data.</text>
</comment>
<keyword evidence="6" id="KW-0574">Periplasm</keyword>
<evidence type="ECO:0000256" key="4">
    <source>
        <dbReference type="ARBA" id="ARBA00022723"/>
    </source>
</evidence>
<dbReference type="GO" id="GO:0030246">
    <property type="term" value="F:carbohydrate binding"/>
    <property type="evidence" value="ECO:0007669"/>
    <property type="project" value="InterPro"/>
</dbReference>
<dbReference type="GO" id="GO:0046872">
    <property type="term" value="F:metal ion binding"/>
    <property type="evidence" value="ECO:0007669"/>
    <property type="project" value="UniProtKB-KW"/>
</dbReference>
<evidence type="ECO:0000313" key="13">
    <source>
        <dbReference type="Proteomes" id="UP000190973"/>
    </source>
</evidence>
<evidence type="ECO:0000256" key="5">
    <source>
        <dbReference type="ARBA" id="ARBA00022729"/>
    </source>
</evidence>
<feature type="transmembrane region" description="Helical" evidence="10">
    <location>
        <begin position="7"/>
        <end position="25"/>
    </location>
</feature>
<dbReference type="Gene3D" id="3.40.50.2300">
    <property type="match status" value="2"/>
</dbReference>
<sequence>MTRLRKNISVLVVSIIMLFIVSGYYCKNIRAQVNPSSNQIPTKIDVFLYDSNDKYISLVRQNFENIQGNNQGKIEFTFYDGMNDQSIQNKDINSVLQANKTDLILLDIVDIKRSREVINRIKEKGIPVILFNREPLNMEDVKSYNKAFFVGTDASQAGILQGQILINMWKYNKNMDNNGNNIMEYVMLMGERDNIEAVERTKYVILTINSDGIKTQELALRVAGWNRNTARSMIEALYLKYGKNIEAIISNNDEMAIGAIEALQKYGYNKGDSAKIIPVVGVDGIPEALELINQGIMTGSVLQDAQAMAEATYKMGMNLVAGNAPLDNMTYEFDSTGVAIRIPYRQIIS</sequence>
<evidence type="ECO:0000256" key="1">
    <source>
        <dbReference type="ARBA" id="ARBA00004196"/>
    </source>
</evidence>
<evidence type="ECO:0000256" key="7">
    <source>
        <dbReference type="ARBA" id="ARBA00022837"/>
    </source>
</evidence>
<gene>
    <name evidence="12" type="primary">mglB_1</name>
    <name evidence="12" type="ORF">CLBCK_00660</name>
</gene>
<evidence type="ECO:0000256" key="9">
    <source>
        <dbReference type="ARBA" id="ARBA00034344"/>
    </source>
</evidence>
<keyword evidence="7" id="KW-0106">Calcium</keyword>
<dbReference type="GO" id="GO:0030288">
    <property type="term" value="C:outer membrane-bounded periplasmic space"/>
    <property type="evidence" value="ECO:0007669"/>
    <property type="project" value="TreeGrafter"/>
</dbReference>
<evidence type="ECO:0000256" key="2">
    <source>
        <dbReference type="ARBA" id="ARBA00022448"/>
    </source>
</evidence>